<proteinExistence type="predicted"/>
<dbReference type="PROSITE" id="PS50181">
    <property type="entry name" value="FBOX"/>
    <property type="match status" value="1"/>
</dbReference>
<evidence type="ECO:0000259" key="1">
    <source>
        <dbReference type="PROSITE" id="PS50181"/>
    </source>
</evidence>
<dbReference type="SMART" id="SM00256">
    <property type="entry name" value="FBOX"/>
    <property type="match status" value="1"/>
</dbReference>
<dbReference type="PANTHER" id="PTHR35546:SF128">
    <property type="entry name" value="F-BOX ASSOCIATED DOMAIN-CONTAINING PROTEIN"/>
    <property type="match status" value="1"/>
</dbReference>
<dbReference type="InterPro" id="IPR001810">
    <property type="entry name" value="F-box_dom"/>
</dbReference>
<dbReference type="InterPro" id="IPR036047">
    <property type="entry name" value="F-box-like_dom_sf"/>
</dbReference>
<dbReference type="PANTHER" id="PTHR35546">
    <property type="entry name" value="F-BOX PROTEIN INTERACTION DOMAIN PROTEIN-RELATED"/>
    <property type="match status" value="1"/>
</dbReference>
<reference evidence="2 3" key="1">
    <citation type="submission" date="2024-04" db="EMBL/GenBank/DDBJ databases">
        <authorList>
            <person name="Fracassetti M."/>
        </authorList>
    </citation>
    <scope>NUCLEOTIDE SEQUENCE [LARGE SCALE GENOMIC DNA]</scope>
</reference>
<accession>A0AAV2D6E2</accession>
<protein>
    <recommendedName>
        <fullName evidence="1">F-box domain-containing protein</fullName>
    </recommendedName>
</protein>
<organism evidence="2 3">
    <name type="scientific">Linum trigynum</name>
    <dbReference type="NCBI Taxonomy" id="586398"/>
    <lineage>
        <taxon>Eukaryota</taxon>
        <taxon>Viridiplantae</taxon>
        <taxon>Streptophyta</taxon>
        <taxon>Embryophyta</taxon>
        <taxon>Tracheophyta</taxon>
        <taxon>Spermatophyta</taxon>
        <taxon>Magnoliopsida</taxon>
        <taxon>eudicotyledons</taxon>
        <taxon>Gunneridae</taxon>
        <taxon>Pentapetalae</taxon>
        <taxon>rosids</taxon>
        <taxon>fabids</taxon>
        <taxon>Malpighiales</taxon>
        <taxon>Linaceae</taxon>
        <taxon>Linum</taxon>
    </lineage>
</organism>
<dbReference type="Gene3D" id="1.20.1280.50">
    <property type="match status" value="1"/>
</dbReference>
<evidence type="ECO:0000313" key="3">
    <source>
        <dbReference type="Proteomes" id="UP001497516"/>
    </source>
</evidence>
<dbReference type="Proteomes" id="UP001497516">
    <property type="component" value="Chromosome 2"/>
</dbReference>
<keyword evidence="3" id="KW-1185">Reference proteome</keyword>
<sequence>MFGIDSAAMEAVTAGSARFPPLLRSCNTVRKAAASSSNAGKLGVCGTKQAGLRRKRQREAEGRPVSAKSDSLISDIPDSLLIYILQRLPNPRSVCACKSVCKRWNLLISDPDTLHQLVSRHRINLTGEMEERRPLLIYFDRPQTHESIVRSIVPSHFLSNNVPYDDRHSIQVISCCNDLLLCGRIRPKNRYRRRFFVCNPFTKHCVTLPLVPRHLTYREGFYFGTHRSGTEMEASLIGFVCEPCFYYDDASSSSSHVGTTLLKNPKFRFRVVFFFKSRNGLGVTTFCSESWEWKFSSYGYQEVEVEETVIPPTAPYIGIGNAHSTSTSAGTKLFWKTAQAKVAVYDPFSEQSPPQINLVDCSHLWSNDIVNNNFLVGVSKGFLRGMVFPRPGPSTYNKDGFFSLWKLEEDQDLVGGYRWSLDYQVSMRVLYNVIVRRHKMNKIEGGRRKKTRLGVLGVHPSRPEVIYFECRDYAKKHNHDPFFFDFNHHFRDGRIGDLKLPEDYSYDPIYVVPFDVLRHKVVGEIIPIADINATHLRFKYWGRFGVGDPIGWAVFQPSIPFWPTPIPVPDVITEFAEEPEENIKEGTLGFMYSVW</sequence>
<dbReference type="InterPro" id="IPR055290">
    <property type="entry name" value="At3g26010-like"/>
</dbReference>
<dbReference type="SUPFAM" id="SSF81383">
    <property type="entry name" value="F-box domain"/>
    <property type="match status" value="1"/>
</dbReference>
<dbReference type="Pfam" id="PF12937">
    <property type="entry name" value="F-box-like"/>
    <property type="match status" value="1"/>
</dbReference>
<feature type="domain" description="F-box" evidence="1">
    <location>
        <begin position="70"/>
        <end position="117"/>
    </location>
</feature>
<gene>
    <name evidence="2" type="ORF">LTRI10_LOCUS10898</name>
</gene>
<dbReference type="EMBL" id="OZ034815">
    <property type="protein sequence ID" value="CAL1367003.1"/>
    <property type="molecule type" value="Genomic_DNA"/>
</dbReference>
<dbReference type="AlphaFoldDB" id="A0AAV2D6E2"/>
<name>A0AAV2D6E2_9ROSI</name>
<evidence type="ECO:0000313" key="2">
    <source>
        <dbReference type="EMBL" id="CAL1367003.1"/>
    </source>
</evidence>